<dbReference type="AlphaFoldDB" id="A0A8K0P2M1"/>
<evidence type="ECO:0000256" key="9">
    <source>
        <dbReference type="ARBA" id="ARBA00022737"/>
    </source>
</evidence>
<organism evidence="17 18">
    <name type="scientific">Ladona fulva</name>
    <name type="common">Scarce chaser dragonfly</name>
    <name type="synonym">Libellula fulva</name>
    <dbReference type="NCBI Taxonomy" id="123851"/>
    <lineage>
        <taxon>Eukaryota</taxon>
        <taxon>Metazoa</taxon>
        <taxon>Ecdysozoa</taxon>
        <taxon>Arthropoda</taxon>
        <taxon>Hexapoda</taxon>
        <taxon>Insecta</taxon>
        <taxon>Pterygota</taxon>
        <taxon>Palaeoptera</taxon>
        <taxon>Odonata</taxon>
        <taxon>Epiprocta</taxon>
        <taxon>Anisoptera</taxon>
        <taxon>Libelluloidea</taxon>
        <taxon>Libellulidae</taxon>
        <taxon>Ladona</taxon>
    </lineage>
</organism>
<evidence type="ECO:0000256" key="14">
    <source>
        <dbReference type="ARBA" id="ARBA00065714"/>
    </source>
</evidence>
<evidence type="ECO:0000256" key="6">
    <source>
        <dbReference type="ARBA" id="ARBA00022602"/>
    </source>
</evidence>
<evidence type="ECO:0000256" key="10">
    <source>
        <dbReference type="ARBA" id="ARBA00022833"/>
    </source>
</evidence>
<dbReference type="InterPro" id="IPR041960">
    <property type="entry name" value="GGTase_I_beta"/>
</dbReference>
<dbReference type="FunFam" id="1.50.10.20:FF:000005">
    <property type="entry name" value="Geranylgeranyl transferase type-1 subunit beta"/>
    <property type="match status" value="1"/>
</dbReference>
<evidence type="ECO:0000256" key="13">
    <source>
        <dbReference type="ARBA" id="ARBA00050428"/>
    </source>
</evidence>
<dbReference type="InterPro" id="IPR045089">
    <property type="entry name" value="PGGT1B-like"/>
</dbReference>
<dbReference type="GO" id="GO:0004662">
    <property type="term" value="F:CAAX-protein geranylgeranyltransferase activity"/>
    <property type="evidence" value="ECO:0007669"/>
    <property type="project" value="UniProtKB-EC"/>
</dbReference>
<keyword evidence="6" id="KW-0637">Prenyltransferase</keyword>
<keyword evidence="18" id="KW-1185">Reference proteome</keyword>
<keyword evidence="8" id="KW-0479">Metal-binding</keyword>
<dbReference type="PANTHER" id="PTHR11774:SF4">
    <property type="entry name" value="GERANYLGERANYL TRANSFERASE TYPE-1 SUBUNIT BETA"/>
    <property type="match status" value="1"/>
</dbReference>
<dbReference type="Pfam" id="PF00432">
    <property type="entry name" value="Prenyltrans"/>
    <property type="match status" value="1"/>
</dbReference>
<keyword evidence="11" id="KW-0460">Magnesium</keyword>
<reference evidence="17" key="2">
    <citation type="submission" date="2017-10" db="EMBL/GenBank/DDBJ databases">
        <title>Ladona fulva Genome sequencing and assembly.</title>
        <authorList>
            <person name="Murali S."/>
            <person name="Richards S."/>
            <person name="Bandaranaike D."/>
            <person name="Bellair M."/>
            <person name="Blankenburg K."/>
            <person name="Chao H."/>
            <person name="Dinh H."/>
            <person name="Doddapaneni H."/>
            <person name="Dugan-Rocha S."/>
            <person name="Elkadiri S."/>
            <person name="Gnanaolivu R."/>
            <person name="Hernandez B."/>
            <person name="Skinner E."/>
            <person name="Javaid M."/>
            <person name="Lee S."/>
            <person name="Li M."/>
            <person name="Ming W."/>
            <person name="Munidasa M."/>
            <person name="Muniz J."/>
            <person name="Nguyen L."/>
            <person name="Hughes D."/>
            <person name="Osuji N."/>
            <person name="Pu L.-L."/>
            <person name="Puazo M."/>
            <person name="Qu C."/>
            <person name="Quiroz J."/>
            <person name="Raj R."/>
            <person name="Weissenberger G."/>
            <person name="Xin Y."/>
            <person name="Zou X."/>
            <person name="Han Y."/>
            <person name="Worley K."/>
            <person name="Muzny D."/>
            <person name="Gibbs R."/>
        </authorList>
    </citation>
    <scope>NUCLEOTIDE SEQUENCE</scope>
    <source>
        <strain evidence="17">Sampled in the wild</strain>
    </source>
</reference>
<evidence type="ECO:0000256" key="11">
    <source>
        <dbReference type="ARBA" id="ARBA00022842"/>
    </source>
</evidence>
<evidence type="ECO:0000256" key="12">
    <source>
        <dbReference type="ARBA" id="ARBA00031713"/>
    </source>
</evidence>
<dbReference type="Proteomes" id="UP000792457">
    <property type="component" value="Unassembled WGS sequence"/>
</dbReference>
<evidence type="ECO:0000256" key="7">
    <source>
        <dbReference type="ARBA" id="ARBA00022679"/>
    </source>
</evidence>
<evidence type="ECO:0000256" key="15">
    <source>
        <dbReference type="ARBA" id="ARBA00078363"/>
    </source>
</evidence>
<dbReference type="SUPFAM" id="SSF48239">
    <property type="entry name" value="Terpenoid cyclases/Protein prenyltransferases"/>
    <property type="match status" value="1"/>
</dbReference>
<dbReference type="InterPro" id="IPR008930">
    <property type="entry name" value="Terpenoid_cyclase/PrenylTrfase"/>
</dbReference>
<evidence type="ECO:0000256" key="5">
    <source>
        <dbReference type="ARBA" id="ARBA00020603"/>
    </source>
</evidence>
<comment type="cofactor">
    <cofactor evidence="2">
        <name>Zn(2+)</name>
        <dbReference type="ChEBI" id="CHEBI:29105"/>
    </cofactor>
</comment>
<dbReference type="CDD" id="cd02895">
    <property type="entry name" value="GGTase-I"/>
    <property type="match status" value="1"/>
</dbReference>
<keyword evidence="7" id="KW-0808">Transferase</keyword>
<protein>
    <recommendedName>
        <fullName evidence="5">Geranylgeranyl transferase type-1 subunit beta</fullName>
        <ecNumber evidence="4">2.5.1.59</ecNumber>
    </recommendedName>
    <alternativeName>
        <fullName evidence="12">Geranylgeranyl transferase type I subunit beta</fullName>
    </alternativeName>
    <alternativeName>
        <fullName evidence="15">Type I protein geranyl-geranyltransferase subunit beta</fullName>
    </alternativeName>
</protein>
<comment type="catalytic activity">
    <reaction evidence="13">
        <text>geranylgeranyl diphosphate + L-cysteinyl-[protein] = S-geranylgeranyl-L-cysteinyl-[protein] + diphosphate</text>
        <dbReference type="Rhea" id="RHEA:21240"/>
        <dbReference type="Rhea" id="RHEA-COMP:10131"/>
        <dbReference type="Rhea" id="RHEA-COMP:11537"/>
        <dbReference type="ChEBI" id="CHEBI:29950"/>
        <dbReference type="ChEBI" id="CHEBI:33019"/>
        <dbReference type="ChEBI" id="CHEBI:57533"/>
        <dbReference type="ChEBI" id="CHEBI:86021"/>
        <dbReference type="EC" id="2.5.1.59"/>
    </reaction>
</comment>
<feature type="domain" description="Prenyltransferase alpha-alpha toroid" evidence="16">
    <location>
        <begin position="11"/>
        <end position="339"/>
    </location>
</feature>
<dbReference type="EMBL" id="KZ308549">
    <property type="protein sequence ID" value="KAG8231321.1"/>
    <property type="molecule type" value="Genomic_DNA"/>
</dbReference>
<accession>A0A8K0P2M1</accession>
<dbReference type="Gene3D" id="1.50.10.20">
    <property type="match status" value="1"/>
</dbReference>
<evidence type="ECO:0000256" key="1">
    <source>
        <dbReference type="ARBA" id="ARBA00001946"/>
    </source>
</evidence>
<dbReference type="InterPro" id="IPR001330">
    <property type="entry name" value="Prenyltrans"/>
</dbReference>
<evidence type="ECO:0000259" key="16">
    <source>
        <dbReference type="Pfam" id="PF00432"/>
    </source>
</evidence>
<comment type="similarity">
    <text evidence="3">Belongs to the protein prenyltransferase subunit beta family.</text>
</comment>
<evidence type="ECO:0000313" key="18">
    <source>
        <dbReference type="Proteomes" id="UP000792457"/>
    </source>
</evidence>
<evidence type="ECO:0000256" key="4">
    <source>
        <dbReference type="ARBA" id="ARBA00012700"/>
    </source>
</evidence>
<dbReference type="GO" id="GO:0046872">
    <property type="term" value="F:metal ion binding"/>
    <property type="evidence" value="ECO:0007669"/>
    <property type="project" value="UniProtKB-KW"/>
</dbReference>
<evidence type="ECO:0000256" key="3">
    <source>
        <dbReference type="ARBA" id="ARBA00010497"/>
    </source>
</evidence>
<evidence type="ECO:0000256" key="2">
    <source>
        <dbReference type="ARBA" id="ARBA00001947"/>
    </source>
</evidence>
<name>A0A8K0P2M1_LADFU</name>
<comment type="cofactor">
    <cofactor evidence="1">
        <name>Mg(2+)</name>
        <dbReference type="ChEBI" id="CHEBI:18420"/>
    </cofactor>
</comment>
<evidence type="ECO:0000313" key="17">
    <source>
        <dbReference type="EMBL" id="KAG8231321.1"/>
    </source>
</evidence>
<sequence>MPSSSPVDMKLAKCKHVKYFLRNLKLMPARASSYDSTRLALAFFCISGLDILKSLDVFDEAERKSTIDWIYGLLVEPISPERGDDWDRCGFMGSSTFKFATDGSNEPSPYSSGHLTMTYTGLATLLILGDDLSRVNRRALSAGVRALQQENGSFCASLEGSENDMRFVYCAAAVCYILQDWSGMDVQKAVNYILNSISYDYGFGEGPDLEAHGGTTYCAVAALSLMGQLETCLSSKQLNGLRRWCISRQMSGFQGRPNKPVDTCYSFWVGATLKLLGVYHLIDYDQNKELLLSSQDSTIGGFSKWVDSDPDPMHTFLGLGGLALMSDEDLEEVHPGLNMSERALSHLHSIHKKWMS</sequence>
<comment type="caution">
    <text evidence="17">The sequence shown here is derived from an EMBL/GenBank/DDBJ whole genome shotgun (WGS) entry which is preliminary data.</text>
</comment>
<gene>
    <name evidence="17" type="ORF">J437_LFUL011146</name>
</gene>
<keyword evidence="10" id="KW-0862">Zinc</keyword>
<comment type="subunit">
    <text evidence="14">Heterodimer of FNTA and PGGT1B. PGGT1B mediates interaction with substrate peptides.</text>
</comment>
<dbReference type="GO" id="GO:0005953">
    <property type="term" value="C:CAAX-protein geranylgeranyltransferase complex"/>
    <property type="evidence" value="ECO:0007669"/>
    <property type="project" value="InterPro"/>
</dbReference>
<keyword evidence="9" id="KW-0677">Repeat</keyword>
<dbReference type="OrthoDB" id="24893at2759"/>
<reference evidence="17" key="1">
    <citation type="submission" date="2013-04" db="EMBL/GenBank/DDBJ databases">
        <authorList>
            <person name="Qu J."/>
            <person name="Murali S.C."/>
            <person name="Bandaranaike D."/>
            <person name="Bellair M."/>
            <person name="Blankenburg K."/>
            <person name="Chao H."/>
            <person name="Dinh H."/>
            <person name="Doddapaneni H."/>
            <person name="Downs B."/>
            <person name="Dugan-Rocha S."/>
            <person name="Elkadiri S."/>
            <person name="Gnanaolivu R.D."/>
            <person name="Hernandez B."/>
            <person name="Javaid M."/>
            <person name="Jayaseelan J.C."/>
            <person name="Lee S."/>
            <person name="Li M."/>
            <person name="Ming W."/>
            <person name="Munidasa M."/>
            <person name="Muniz J."/>
            <person name="Nguyen L."/>
            <person name="Ongeri F."/>
            <person name="Osuji N."/>
            <person name="Pu L.-L."/>
            <person name="Puazo M."/>
            <person name="Qu C."/>
            <person name="Quiroz J."/>
            <person name="Raj R."/>
            <person name="Weissenberger G."/>
            <person name="Xin Y."/>
            <person name="Zou X."/>
            <person name="Han Y."/>
            <person name="Richards S."/>
            <person name="Worley K."/>
            <person name="Muzny D."/>
            <person name="Gibbs R."/>
        </authorList>
    </citation>
    <scope>NUCLEOTIDE SEQUENCE</scope>
    <source>
        <strain evidence="17">Sampled in the wild</strain>
    </source>
</reference>
<dbReference type="EC" id="2.5.1.59" evidence="4"/>
<dbReference type="PANTHER" id="PTHR11774">
    <property type="entry name" value="GERANYLGERANYL TRANSFERASE TYPE BETA SUBUNIT"/>
    <property type="match status" value="1"/>
</dbReference>
<proteinExistence type="inferred from homology"/>
<evidence type="ECO:0000256" key="8">
    <source>
        <dbReference type="ARBA" id="ARBA00022723"/>
    </source>
</evidence>